<dbReference type="OMA" id="NMPKIRI"/>
<gene>
    <name evidence="3" type="primary">LOC112285584</name>
    <name evidence="2" type="ORF">PHYPA_011584</name>
</gene>
<protein>
    <recommendedName>
        <fullName evidence="1">VOC domain-containing protein</fullName>
    </recommendedName>
</protein>
<reference evidence="3" key="3">
    <citation type="submission" date="2020-12" db="UniProtKB">
        <authorList>
            <consortium name="EnsemblPlants"/>
        </authorList>
    </citation>
    <scope>IDENTIFICATION</scope>
</reference>
<dbReference type="PANTHER" id="PTHR46142">
    <property type="match status" value="1"/>
</dbReference>
<dbReference type="Proteomes" id="UP000006727">
    <property type="component" value="Chromosome 8"/>
</dbReference>
<dbReference type="eggNOG" id="ENOG502QSP6">
    <property type="taxonomic scope" value="Eukaryota"/>
</dbReference>
<dbReference type="EMBL" id="ABEU02000008">
    <property type="protein sequence ID" value="PNR49688.1"/>
    <property type="molecule type" value="Genomic_DNA"/>
</dbReference>
<feature type="domain" description="VOC" evidence="1">
    <location>
        <begin position="14"/>
        <end position="139"/>
    </location>
</feature>
<dbReference type="HOGENOM" id="CLU_046006_12_1_1"/>
<reference evidence="2 4" key="2">
    <citation type="journal article" date="2018" name="Plant J.">
        <title>The Physcomitrella patens chromosome-scale assembly reveals moss genome structure and evolution.</title>
        <authorList>
            <person name="Lang D."/>
            <person name="Ullrich K.K."/>
            <person name="Murat F."/>
            <person name="Fuchs J."/>
            <person name="Jenkins J."/>
            <person name="Haas F.B."/>
            <person name="Piednoel M."/>
            <person name="Gundlach H."/>
            <person name="Van Bel M."/>
            <person name="Meyberg R."/>
            <person name="Vives C."/>
            <person name="Morata J."/>
            <person name="Symeonidi A."/>
            <person name="Hiss M."/>
            <person name="Muchero W."/>
            <person name="Kamisugi Y."/>
            <person name="Saleh O."/>
            <person name="Blanc G."/>
            <person name="Decker E.L."/>
            <person name="van Gessel N."/>
            <person name="Grimwood J."/>
            <person name="Hayes R.D."/>
            <person name="Graham S.W."/>
            <person name="Gunter L.E."/>
            <person name="McDaniel S.F."/>
            <person name="Hoernstein S.N.W."/>
            <person name="Larsson A."/>
            <person name="Li F.W."/>
            <person name="Perroud P.F."/>
            <person name="Phillips J."/>
            <person name="Ranjan P."/>
            <person name="Rokshar D.S."/>
            <person name="Rothfels C.J."/>
            <person name="Schneider L."/>
            <person name="Shu S."/>
            <person name="Stevenson D.W."/>
            <person name="Thummler F."/>
            <person name="Tillich M."/>
            <person name="Villarreal Aguilar J.C."/>
            <person name="Widiez T."/>
            <person name="Wong G.K."/>
            <person name="Wymore A."/>
            <person name="Zhang Y."/>
            <person name="Zimmer A.D."/>
            <person name="Quatrano R.S."/>
            <person name="Mayer K.F.X."/>
            <person name="Goodstein D."/>
            <person name="Casacuberta J.M."/>
            <person name="Vandepoele K."/>
            <person name="Reski R."/>
            <person name="Cuming A.C."/>
            <person name="Tuskan G.A."/>
            <person name="Maumus F."/>
            <person name="Salse J."/>
            <person name="Schmutz J."/>
            <person name="Rensing S.A."/>
        </authorList>
    </citation>
    <scope>NUCLEOTIDE SEQUENCE [LARGE SCALE GENOMIC DNA]</scope>
    <source>
        <strain evidence="3 4">cv. Gransden 2004</strain>
    </source>
</reference>
<dbReference type="InterPro" id="IPR004360">
    <property type="entry name" value="Glyas_Fos-R_dOase_dom"/>
</dbReference>
<proteinExistence type="predicted"/>
<dbReference type="GeneID" id="112285584"/>
<dbReference type="AlphaFoldDB" id="A9SSM4"/>
<evidence type="ECO:0000259" key="1">
    <source>
        <dbReference type="PROSITE" id="PS51819"/>
    </source>
</evidence>
<evidence type="ECO:0000313" key="4">
    <source>
        <dbReference type="Proteomes" id="UP000006727"/>
    </source>
</evidence>
<dbReference type="Gramene" id="Pp3c8_15470V3.1">
    <property type="protein sequence ID" value="Pp3c8_15470V3.1"/>
    <property type="gene ID" value="Pp3c8_15470"/>
</dbReference>
<dbReference type="EnsemblPlants" id="Pp3c8_15470V3.1">
    <property type="protein sequence ID" value="Pp3c8_15470V3.1"/>
    <property type="gene ID" value="Pp3c8_15470"/>
</dbReference>
<dbReference type="PaxDb" id="3218-PP1S114_13V6.1"/>
<evidence type="ECO:0000313" key="3">
    <source>
        <dbReference type="EnsemblPlants" id="Pp3c8_15470V3.1"/>
    </source>
</evidence>
<dbReference type="Gramene" id="Pp3c8_15470V3.2">
    <property type="protein sequence ID" value="Pp3c8_15470V3.2"/>
    <property type="gene ID" value="Pp3c8_15470"/>
</dbReference>
<sequence>MAIQKEKHTLPLKSLNHVSRVCRNVHATTHFYEKVLGFIPIVRPGALKFDGAWLHNYGISVHLLQAENQELATLPPVEKEINSRDDHLSFQSDSILGVEQALQDHGIKYTRTTIDENGVQIEQVFFHDPDGFMIEICTCEKFPVQPLIPTSASICNLAPALSAR</sequence>
<reference evidence="2 4" key="1">
    <citation type="journal article" date="2008" name="Science">
        <title>The Physcomitrella genome reveals evolutionary insights into the conquest of land by plants.</title>
        <authorList>
            <person name="Rensing S."/>
            <person name="Lang D."/>
            <person name="Zimmer A."/>
            <person name="Terry A."/>
            <person name="Salamov A."/>
            <person name="Shapiro H."/>
            <person name="Nishiyama T."/>
            <person name="Perroud P.-F."/>
            <person name="Lindquist E."/>
            <person name="Kamisugi Y."/>
            <person name="Tanahashi T."/>
            <person name="Sakakibara K."/>
            <person name="Fujita T."/>
            <person name="Oishi K."/>
            <person name="Shin-I T."/>
            <person name="Kuroki Y."/>
            <person name="Toyoda A."/>
            <person name="Suzuki Y."/>
            <person name="Hashimoto A."/>
            <person name="Yamaguchi K."/>
            <person name="Sugano A."/>
            <person name="Kohara Y."/>
            <person name="Fujiyama A."/>
            <person name="Anterola A."/>
            <person name="Aoki S."/>
            <person name="Ashton N."/>
            <person name="Barbazuk W.B."/>
            <person name="Barker E."/>
            <person name="Bennetzen J."/>
            <person name="Bezanilla M."/>
            <person name="Blankenship R."/>
            <person name="Cho S.H."/>
            <person name="Dutcher S."/>
            <person name="Estelle M."/>
            <person name="Fawcett J.A."/>
            <person name="Gundlach H."/>
            <person name="Hanada K."/>
            <person name="Heyl A."/>
            <person name="Hicks K.A."/>
            <person name="Hugh J."/>
            <person name="Lohr M."/>
            <person name="Mayer K."/>
            <person name="Melkozernov A."/>
            <person name="Murata T."/>
            <person name="Nelson D."/>
            <person name="Pils B."/>
            <person name="Prigge M."/>
            <person name="Reiss B."/>
            <person name="Renner T."/>
            <person name="Rombauts S."/>
            <person name="Rushton P."/>
            <person name="Sanderfoot A."/>
            <person name="Schween G."/>
            <person name="Shiu S.-H."/>
            <person name="Stueber K."/>
            <person name="Theodoulou F.L."/>
            <person name="Tu H."/>
            <person name="Van de Peer Y."/>
            <person name="Verrier P.J."/>
            <person name="Waters E."/>
            <person name="Wood A."/>
            <person name="Yang L."/>
            <person name="Cove D."/>
            <person name="Cuming A."/>
            <person name="Hasebe M."/>
            <person name="Lucas S."/>
            <person name="Mishler D.B."/>
            <person name="Reski R."/>
            <person name="Grigoriev I."/>
            <person name="Quatrano R.S."/>
            <person name="Boore J.L."/>
        </authorList>
    </citation>
    <scope>NUCLEOTIDE SEQUENCE [LARGE SCALE GENOMIC DNA]</scope>
    <source>
        <strain evidence="3 4">cv. Gransden 2004</strain>
    </source>
</reference>
<evidence type="ECO:0000313" key="2">
    <source>
        <dbReference type="EMBL" id="PNR49688.1"/>
    </source>
</evidence>
<dbReference type="EnsemblPlants" id="Pp3c8_15470V3.2">
    <property type="protein sequence ID" value="Pp3c8_15470V3.2"/>
    <property type="gene ID" value="Pp3c8_15470"/>
</dbReference>
<organism evidence="2">
    <name type="scientific">Physcomitrium patens</name>
    <name type="common">Spreading-leaved earth moss</name>
    <name type="synonym">Physcomitrella patens</name>
    <dbReference type="NCBI Taxonomy" id="3218"/>
    <lineage>
        <taxon>Eukaryota</taxon>
        <taxon>Viridiplantae</taxon>
        <taxon>Streptophyta</taxon>
        <taxon>Embryophyta</taxon>
        <taxon>Bryophyta</taxon>
        <taxon>Bryophytina</taxon>
        <taxon>Bryopsida</taxon>
        <taxon>Funariidae</taxon>
        <taxon>Funariales</taxon>
        <taxon>Funariaceae</taxon>
        <taxon>Physcomitrium</taxon>
    </lineage>
</organism>
<dbReference type="RefSeq" id="XP_024382292.1">
    <property type="nucleotide sequence ID" value="XM_024526524.2"/>
</dbReference>
<dbReference type="CDD" id="cd07245">
    <property type="entry name" value="VOC_like"/>
    <property type="match status" value="1"/>
</dbReference>
<dbReference type="KEGG" id="ppp:112285584"/>
<dbReference type="OrthoDB" id="16820at2759"/>
<name>A9SSM4_PHYPA</name>
<dbReference type="InterPro" id="IPR029068">
    <property type="entry name" value="Glyas_Bleomycin-R_OHBP_Dase"/>
</dbReference>
<dbReference type="SUPFAM" id="SSF54593">
    <property type="entry name" value="Glyoxalase/Bleomycin resistance protein/Dihydroxybiphenyl dioxygenase"/>
    <property type="match status" value="1"/>
</dbReference>
<dbReference type="PROSITE" id="PS51819">
    <property type="entry name" value="VOC"/>
    <property type="match status" value="1"/>
</dbReference>
<dbReference type="PANTHER" id="PTHR46142:SF3">
    <property type="entry name" value="F18B13.24 PROTEIN"/>
    <property type="match status" value="1"/>
</dbReference>
<keyword evidence="4" id="KW-1185">Reference proteome</keyword>
<accession>A9SSM4</accession>
<dbReference type="Gene3D" id="3.10.180.10">
    <property type="entry name" value="2,3-Dihydroxybiphenyl 1,2-Dioxygenase, domain 1"/>
    <property type="match status" value="1"/>
</dbReference>
<dbReference type="InterPro" id="IPR037523">
    <property type="entry name" value="VOC_core"/>
</dbReference>
<dbReference type="Pfam" id="PF00903">
    <property type="entry name" value="Glyoxalase"/>
    <property type="match status" value="1"/>
</dbReference>